<keyword evidence="2" id="KW-1185">Reference proteome</keyword>
<reference evidence="1 2" key="1">
    <citation type="submission" date="2016-04" db="EMBL/GenBank/DDBJ databases">
        <title>Complete genome seqeunce of Leptospira alstonii serovar Room22.</title>
        <authorList>
            <person name="Nally J.E."/>
            <person name="Bayles D.O."/>
            <person name="Hurley D."/>
            <person name="Fanning S."/>
            <person name="McMahon B.J."/>
            <person name="Arent Z."/>
        </authorList>
    </citation>
    <scope>NUCLEOTIDE SEQUENCE [LARGE SCALE GENOMIC DNA]</scope>
    <source>
        <strain evidence="1 2">GWTS #1</strain>
    </source>
</reference>
<dbReference type="EMBL" id="CP015217">
    <property type="protein sequence ID" value="AOP33834.1"/>
    <property type="molecule type" value="Genomic_DNA"/>
</dbReference>
<name>A0A1D7UWA6_9LEPT</name>
<protein>
    <submittedName>
        <fullName evidence="1">Uncharacterized protein</fullName>
    </submittedName>
</protein>
<gene>
    <name evidence="1" type="ORF">A0128_08250</name>
</gene>
<evidence type="ECO:0000313" key="1">
    <source>
        <dbReference type="EMBL" id="AOP33834.1"/>
    </source>
</evidence>
<dbReference type="Proteomes" id="UP000094197">
    <property type="component" value="Chromosome 1"/>
</dbReference>
<accession>A0A1D7UWA6</accession>
<organism evidence="1 2">
    <name type="scientific">Leptospira tipperaryensis</name>
    <dbReference type="NCBI Taxonomy" id="2564040"/>
    <lineage>
        <taxon>Bacteria</taxon>
        <taxon>Pseudomonadati</taxon>
        <taxon>Spirochaetota</taxon>
        <taxon>Spirochaetia</taxon>
        <taxon>Leptospirales</taxon>
        <taxon>Leptospiraceae</taxon>
        <taxon>Leptospira</taxon>
    </lineage>
</organism>
<dbReference type="KEGG" id="laj:A0128_08250"/>
<evidence type="ECO:0000313" key="2">
    <source>
        <dbReference type="Proteomes" id="UP000094197"/>
    </source>
</evidence>
<sequence length="106" mass="12175">MVVRQMSISIHTEGPFPDLTGTYTVPILSSPNAEPVDLFILIEQEGEKIFVTARLDSQSPVDSIPRLLKGRITDRNRHHVIVEFENGDWERYVFTEGRFSGHEFLF</sequence>
<dbReference type="AlphaFoldDB" id="A0A1D7UWA6"/>
<proteinExistence type="predicted"/>